<reference evidence="7 8" key="1">
    <citation type="submission" date="2018-06" db="EMBL/GenBank/DDBJ databases">
        <title>Freshwater and sediment microbial communities from various areas in North America, analyzing microbe dynamics in response to fracking.</title>
        <authorList>
            <person name="Lamendella R."/>
        </authorList>
    </citation>
    <scope>NUCLEOTIDE SEQUENCE [LARGE SCALE GENOMIC DNA]</scope>
    <source>
        <strain evidence="7 8">3b_TX</strain>
    </source>
</reference>
<accession>A0A366IMI2</accession>
<dbReference type="EMBL" id="QNSB01000001">
    <property type="protein sequence ID" value="RBP74294.1"/>
    <property type="molecule type" value="Genomic_DNA"/>
</dbReference>
<dbReference type="Proteomes" id="UP000253509">
    <property type="component" value="Unassembled WGS sequence"/>
</dbReference>
<dbReference type="GO" id="GO:0046983">
    <property type="term" value="F:protein dimerization activity"/>
    <property type="evidence" value="ECO:0007669"/>
    <property type="project" value="InterPro"/>
</dbReference>
<dbReference type="InterPro" id="IPR011712">
    <property type="entry name" value="Sig_transdc_His_kin_sub3_dim/P"/>
</dbReference>
<feature type="transmembrane region" description="Helical" evidence="5">
    <location>
        <begin position="18"/>
        <end position="38"/>
    </location>
</feature>
<dbReference type="GO" id="GO:0016020">
    <property type="term" value="C:membrane"/>
    <property type="evidence" value="ECO:0007669"/>
    <property type="project" value="InterPro"/>
</dbReference>
<dbReference type="CDD" id="cd16917">
    <property type="entry name" value="HATPase_UhpB-NarQ-NarX-like"/>
    <property type="match status" value="1"/>
</dbReference>
<evidence type="ECO:0000313" key="7">
    <source>
        <dbReference type="EMBL" id="RBP74294.1"/>
    </source>
</evidence>
<dbReference type="Pfam" id="PF07730">
    <property type="entry name" value="HisKA_3"/>
    <property type="match status" value="1"/>
</dbReference>
<dbReference type="GO" id="GO:0000155">
    <property type="term" value="F:phosphorelay sensor kinase activity"/>
    <property type="evidence" value="ECO:0007669"/>
    <property type="project" value="InterPro"/>
</dbReference>
<feature type="transmembrane region" description="Helical" evidence="5">
    <location>
        <begin position="78"/>
        <end position="99"/>
    </location>
</feature>
<proteinExistence type="predicted"/>
<dbReference type="InterPro" id="IPR050482">
    <property type="entry name" value="Sensor_HK_TwoCompSys"/>
</dbReference>
<dbReference type="Gene3D" id="1.20.5.1930">
    <property type="match status" value="1"/>
</dbReference>
<evidence type="ECO:0000256" key="3">
    <source>
        <dbReference type="ARBA" id="ARBA00023012"/>
    </source>
</evidence>
<keyword evidence="5" id="KW-0472">Membrane</keyword>
<sequence>MASDGTTKTRAERRSASIVVLGLLLASFMWVVIIPVSLTQPPSPVGSMVLTLGMVLLSAAMVLVLHAAVSQTVPIGGVLWRVALLVVVTVALWLPLHVWAEPGELPWAWLAGFVVAACGLVRIRLGVVTAVVLGSAAVYAGAAFDSGADELLVMAGCALVLWLVCQAIVWLFRLLRAAQAGREAEVALAIAEERMRSSRELHDVLGHRLGVIALKAELAADLATSDAAGAVREMRSIEELGRETVVEARRAVHGSTAGDLGAQLRTAELVLASAGIETELDVDEDLLARLPEDRSRLLATVVREAVTNVLRHSDATRVRLSLGASGSALTLTVANDGARESKGRAEEVSGSGLAALAARCRASGARLSAGPVPGGRFELSVDADRESR</sequence>
<evidence type="ECO:0000256" key="1">
    <source>
        <dbReference type="ARBA" id="ARBA00022679"/>
    </source>
</evidence>
<dbReference type="InterPro" id="IPR036890">
    <property type="entry name" value="HATPase_C_sf"/>
</dbReference>
<keyword evidence="3" id="KW-0902">Two-component regulatory system</keyword>
<feature type="region of interest" description="Disordered" evidence="4">
    <location>
        <begin position="365"/>
        <end position="388"/>
    </location>
</feature>
<evidence type="ECO:0000313" key="8">
    <source>
        <dbReference type="Proteomes" id="UP000253509"/>
    </source>
</evidence>
<keyword evidence="5" id="KW-0812">Transmembrane</keyword>
<evidence type="ECO:0000256" key="2">
    <source>
        <dbReference type="ARBA" id="ARBA00022777"/>
    </source>
</evidence>
<name>A0A366IMI2_9MICO</name>
<feature type="transmembrane region" description="Helical" evidence="5">
    <location>
        <begin position="128"/>
        <end position="145"/>
    </location>
</feature>
<keyword evidence="5" id="KW-1133">Transmembrane helix</keyword>
<dbReference type="Gene3D" id="3.30.565.10">
    <property type="entry name" value="Histidine kinase-like ATPase, C-terminal domain"/>
    <property type="match status" value="1"/>
</dbReference>
<keyword evidence="2 7" id="KW-0418">Kinase</keyword>
<feature type="transmembrane region" description="Helical" evidence="5">
    <location>
        <begin position="105"/>
        <end position="121"/>
    </location>
</feature>
<comment type="caution">
    <text evidence="7">The sequence shown here is derived from an EMBL/GenBank/DDBJ whole genome shotgun (WGS) entry which is preliminary data.</text>
</comment>
<feature type="domain" description="Signal transduction histidine kinase subgroup 3 dimerisation and phosphoacceptor" evidence="6">
    <location>
        <begin position="193"/>
        <end position="254"/>
    </location>
</feature>
<feature type="transmembrane region" description="Helical" evidence="5">
    <location>
        <begin position="151"/>
        <end position="172"/>
    </location>
</feature>
<keyword evidence="1" id="KW-0808">Transferase</keyword>
<dbReference type="PANTHER" id="PTHR24421">
    <property type="entry name" value="NITRATE/NITRITE SENSOR PROTEIN NARX-RELATED"/>
    <property type="match status" value="1"/>
</dbReference>
<protein>
    <submittedName>
        <fullName evidence="7">Two-component system sensor histidine kinase DesK</fullName>
    </submittedName>
</protein>
<gene>
    <name evidence="7" type="ORF">DFO65_10111</name>
</gene>
<evidence type="ECO:0000256" key="4">
    <source>
        <dbReference type="SAM" id="MobiDB-lite"/>
    </source>
</evidence>
<evidence type="ECO:0000256" key="5">
    <source>
        <dbReference type="SAM" id="Phobius"/>
    </source>
</evidence>
<dbReference type="PANTHER" id="PTHR24421:SF63">
    <property type="entry name" value="SENSOR HISTIDINE KINASE DESK"/>
    <property type="match status" value="1"/>
</dbReference>
<organism evidence="7 8">
    <name type="scientific">Brevibacterium celere</name>
    <dbReference type="NCBI Taxonomy" id="225845"/>
    <lineage>
        <taxon>Bacteria</taxon>
        <taxon>Bacillati</taxon>
        <taxon>Actinomycetota</taxon>
        <taxon>Actinomycetes</taxon>
        <taxon>Micrococcales</taxon>
        <taxon>Brevibacteriaceae</taxon>
        <taxon>Brevibacterium</taxon>
    </lineage>
</organism>
<dbReference type="RefSeq" id="WP_113902387.1">
    <property type="nucleotide sequence ID" value="NZ_QNSB01000001.1"/>
</dbReference>
<keyword evidence="8" id="KW-1185">Reference proteome</keyword>
<evidence type="ECO:0000259" key="6">
    <source>
        <dbReference type="Pfam" id="PF07730"/>
    </source>
</evidence>
<dbReference type="SUPFAM" id="SSF55874">
    <property type="entry name" value="ATPase domain of HSP90 chaperone/DNA topoisomerase II/histidine kinase"/>
    <property type="match status" value="1"/>
</dbReference>
<dbReference type="AlphaFoldDB" id="A0A366IMI2"/>
<feature type="transmembrane region" description="Helical" evidence="5">
    <location>
        <begin position="44"/>
        <end position="66"/>
    </location>
</feature>